<dbReference type="EMBL" id="CAJVCH010047212">
    <property type="protein sequence ID" value="CAG7717602.1"/>
    <property type="molecule type" value="Genomic_DNA"/>
</dbReference>
<dbReference type="Proteomes" id="UP000708208">
    <property type="component" value="Unassembled WGS sequence"/>
</dbReference>
<name>A0A8J2NTE1_9HEXA</name>
<protein>
    <submittedName>
        <fullName evidence="1">Uncharacterized protein</fullName>
    </submittedName>
</protein>
<keyword evidence="2" id="KW-1185">Reference proteome</keyword>
<evidence type="ECO:0000313" key="1">
    <source>
        <dbReference type="EMBL" id="CAG7717602.1"/>
    </source>
</evidence>
<sequence>MYVSKVNKPSIIYGKESENIKNQPEHVGTSGVRIRFLIGLDEGKEALNSNHLAASPVNLSCQTNFPRLTQLDFTQSLKYPPGVIDGQRMDKKSVPICENAIVDAKPQNPGKKLLA</sequence>
<dbReference type="AlphaFoldDB" id="A0A8J2NTE1"/>
<organism evidence="1 2">
    <name type="scientific">Allacma fusca</name>
    <dbReference type="NCBI Taxonomy" id="39272"/>
    <lineage>
        <taxon>Eukaryota</taxon>
        <taxon>Metazoa</taxon>
        <taxon>Ecdysozoa</taxon>
        <taxon>Arthropoda</taxon>
        <taxon>Hexapoda</taxon>
        <taxon>Collembola</taxon>
        <taxon>Symphypleona</taxon>
        <taxon>Sminthuridae</taxon>
        <taxon>Allacma</taxon>
    </lineage>
</organism>
<evidence type="ECO:0000313" key="2">
    <source>
        <dbReference type="Proteomes" id="UP000708208"/>
    </source>
</evidence>
<gene>
    <name evidence="1" type="ORF">AFUS01_LOCUS7054</name>
</gene>
<accession>A0A8J2NTE1</accession>
<reference evidence="1" key="1">
    <citation type="submission" date="2021-06" db="EMBL/GenBank/DDBJ databases">
        <authorList>
            <person name="Hodson N. C."/>
            <person name="Mongue J. A."/>
            <person name="Jaron S. K."/>
        </authorList>
    </citation>
    <scope>NUCLEOTIDE SEQUENCE</scope>
</reference>
<comment type="caution">
    <text evidence="1">The sequence shown here is derived from an EMBL/GenBank/DDBJ whole genome shotgun (WGS) entry which is preliminary data.</text>
</comment>
<proteinExistence type="predicted"/>